<dbReference type="EMBL" id="JACCBV010000001">
    <property type="protein sequence ID" value="NYE19019.1"/>
    <property type="molecule type" value="Genomic_DNA"/>
</dbReference>
<dbReference type="PANTHER" id="PTHR43649">
    <property type="entry name" value="ARABINOSE-BINDING PROTEIN-RELATED"/>
    <property type="match status" value="1"/>
</dbReference>
<accession>A0A7Y9GM79</accession>
<dbReference type="Proteomes" id="UP000576969">
    <property type="component" value="Unassembled WGS sequence"/>
</dbReference>
<evidence type="ECO:0000313" key="1">
    <source>
        <dbReference type="EMBL" id="NYE19019.1"/>
    </source>
</evidence>
<dbReference type="Pfam" id="PF01547">
    <property type="entry name" value="SBP_bac_1"/>
    <property type="match status" value="1"/>
</dbReference>
<keyword evidence="1" id="KW-0762">Sugar transport</keyword>
<dbReference type="InterPro" id="IPR050490">
    <property type="entry name" value="Bact_solute-bd_prot1"/>
</dbReference>
<proteinExistence type="predicted"/>
<evidence type="ECO:0000313" key="2">
    <source>
        <dbReference type="Proteomes" id="UP000576969"/>
    </source>
</evidence>
<comment type="caution">
    <text evidence="1">The sequence shown here is derived from an EMBL/GenBank/DDBJ whole genome shotgun (WGS) entry which is preliminary data.</text>
</comment>
<dbReference type="RefSeq" id="WP_179488075.1">
    <property type="nucleotide sequence ID" value="NZ_JACCBV010000001.1"/>
</dbReference>
<dbReference type="SUPFAM" id="SSF53850">
    <property type="entry name" value="Periplasmic binding protein-like II"/>
    <property type="match status" value="1"/>
</dbReference>
<dbReference type="PANTHER" id="PTHR43649:SF30">
    <property type="entry name" value="ABC TRANSPORTER SUBSTRATE-BINDING PROTEIN"/>
    <property type="match status" value="1"/>
</dbReference>
<keyword evidence="2" id="KW-1185">Reference proteome</keyword>
<sequence>MAHTAPSGKRIAAILGTAVIAAGGLTACAGGGGGESADQTITILSSWTTGNATGDQLAKNIEAFTEETGIEVQVEEVNNDDVDEAFEASALAGEQADIVILNLTPASADWLPDGLVVDVGDYMQDWGIADKLQQGAIDFWTNDNGVNGFPFIGFNWPIWYNTELLAQAGVDEIPATFDDLLDASKKLRAAGIQPFALGGKDWTAQNFITWLGQQYVDPEKMATVFSEGGWCDPDVVEGLDLLATMRDEGVFVDNVAGYDGDQMTNAYFTGAAAMMPSGSWAYTNEGGKDIWDVTQLAGFPVPDGGHYSLPTAYNGHSAGFFITPNAEDNIDAVQQFFEYIYSDDVLKGWVSEASQILDATPEIVAGADSSAPLVVAGGALGEDNTDWLLLPDAYLPAGTDWGPTIASEFLGQSGTTGADLCQKLDAEYE</sequence>
<dbReference type="Gene3D" id="3.40.190.10">
    <property type="entry name" value="Periplasmic binding protein-like II"/>
    <property type="match status" value="2"/>
</dbReference>
<protein>
    <submittedName>
        <fullName evidence="1">Multiple sugar transport system substrate-binding protein</fullName>
    </submittedName>
</protein>
<dbReference type="InterPro" id="IPR006059">
    <property type="entry name" value="SBP"/>
</dbReference>
<organism evidence="1 2">
    <name type="scientific">Microbacterium immunditiarum</name>
    <dbReference type="NCBI Taxonomy" id="337480"/>
    <lineage>
        <taxon>Bacteria</taxon>
        <taxon>Bacillati</taxon>
        <taxon>Actinomycetota</taxon>
        <taxon>Actinomycetes</taxon>
        <taxon>Micrococcales</taxon>
        <taxon>Microbacteriaceae</taxon>
        <taxon>Microbacterium</taxon>
    </lineage>
</organism>
<gene>
    <name evidence="1" type="ORF">BJ991_001047</name>
</gene>
<reference evidence="1 2" key="1">
    <citation type="submission" date="2020-07" db="EMBL/GenBank/DDBJ databases">
        <title>Sequencing the genomes of 1000 actinobacteria strains.</title>
        <authorList>
            <person name="Klenk H.-P."/>
        </authorList>
    </citation>
    <scope>NUCLEOTIDE SEQUENCE [LARGE SCALE GENOMIC DNA]</scope>
    <source>
        <strain evidence="1 2">DSM 24662</strain>
    </source>
</reference>
<dbReference type="AlphaFoldDB" id="A0A7Y9GM79"/>
<keyword evidence="1" id="KW-0813">Transport</keyword>
<name>A0A7Y9GM79_9MICO</name>